<dbReference type="InterPro" id="IPR050367">
    <property type="entry name" value="APC_superfamily"/>
</dbReference>
<dbReference type="Pfam" id="PF13520">
    <property type="entry name" value="AA_permease_2"/>
    <property type="match status" value="1"/>
</dbReference>
<dbReference type="Proteomes" id="UP000034455">
    <property type="component" value="Unassembled WGS sequence"/>
</dbReference>
<feature type="transmembrane region" description="Helical" evidence="6">
    <location>
        <begin position="277"/>
        <end position="310"/>
    </location>
</feature>
<organism evidence="7 8">
    <name type="scientific">Staphylococcus cohnii subsp. cohnii</name>
    <dbReference type="NCBI Taxonomy" id="74704"/>
    <lineage>
        <taxon>Bacteria</taxon>
        <taxon>Bacillati</taxon>
        <taxon>Bacillota</taxon>
        <taxon>Bacilli</taxon>
        <taxon>Bacillales</taxon>
        <taxon>Staphylococcaceae</taxon>
        <taxon>Staphylococcus</taxon>
        <taxon>Staphylococcus cohnii species complex</taxon>
    </lineage>
</organism>
<evidence type="ECO:0000256" key="5">
    <source>
        <dbReference type="ARBA" id="ARBA00023136"/>
    </source>
</evidence>
<feature type="transmembrane region" description="Helical" evidence="6">
    <location>
        <begin position="233"/>
        <end position="257"/>
    </location>
</feature>
<dbReference type="PANTHER" id="PTHR42770:SF7">
    <property type="entry name" value="MEMBRANE PROTEIN"/>
    <property type="match status" value="1"/>
</dbReference>
<comment type="subcellular location">
    <subcellularLocation>
        <location evidence="1">Cell membrane</location>
        <topology evidence="1">Multi-pass membrane protein</topology>
    </subcellularLocation>
</comment>
<evidence type="ECO:0000313" key="8">
    <source>
        <dbReference type="Proteomes" id="UP000034455"/>
    </source>
</evidence>
<sequence>MKSQFNKTMNIVDVLFLAIGAMLGWGWVVLSGEWVSTAGFIGSIVAFLLGGFLVIVIGLTYAELAAAIPETGGGFVFVKKAFTPGIAFISGWSVLFGYVSVITFEAVALPTVIDYVIPFQHQGLMLNIAGWDVYFTWVIIGSIGSVILTSLNYFGVKPAAIMQTVFTIFIVGVGLLLVFGAGFNDNFNNLKPFENGVSGTMSVLMMIPFLFVGFDVIPQIAEEVKAPAKKIGGILILSIIASVIFYLLIVFGVATGLSPKALSNSNLATADAMVNLFGHSGFGVLLVLGGVAGIITSWNAFIIGGSRILYAMAKNHMIPKWFAFIHPKYKTPTHGILFLGILAFVAPLLGRAALVWIVNAGGIGVVLGYLLVAISFMKLRKVQPDLARPYRIKNGKLVGSIAIILSILFIVIYLPGMPSSLAWPSEWLIVLAWYLIAAILYITQTRKSTTNVPVNAHVDKE</sequence>
<dbReference type="InterPro" id="IPR002293">
    <property type="entry name" value="AA/rel_permease1"/>
</dbReference>
<feature type="transmembrane region" description="Helical" evidence="6">
    <location>
        <begin position="133"/>
        <end position="154"/>
    </location>
</feature>
<keyword evidence="4 6" id="KW-1133">Transmembrane helix</keyword>
<feature type="transmembrane region" description="Helical" evidence="6">
    <location>
        <begin position="40"/>
        <end position="64"/>
    </location>
</feature>
<dbReference type="GO" id="GO:0005886">
    <property type="term" value="C:plasma membrane"/>
    <property type="evidence" value="ECO:0007669"/>
    <property type="project" value="UniProtKB-SubCell"/>
</dbReference>
<reference evidence="7 8" key="1">
    <citation type="submission" date="2015-03" db="EMBL/GenBank/DDBJ databases">
        <title>Genome Assembly of Staphylococcus cohnii subsp. cohnii strain G22B2.</title>
        <authorList>
            <person name="Nair G."/>
            <person name="Kaur G."/>
            <person name="Khatri I."/>
            <person name="Singh N.K."/>
            <person name="Sathyabama S."/>
            <person name="Maurya S.K."/>
            <person name="Subramanian S."/>
            <person name="Agrewala J.N."/>
            <person name="Mayilraj S."/>
        </authorList>
    </citation>
    <scope>NUCLEOTIDE SEQUENCE [LARGE SCALE GENOMIC DNA]</scope>
    <source>
        <strain evidence="7 8">G22B2</strain>
    </source>
</reference>
<evidence type="ECO:0000256" key="4">
    <source>
        <dbReference type="ARBA" id="ARBA00022989"/>
    </source>
</evidence>
<comment type="caution">
    <text evidence="7">The sequence shown here is derived from an EMBL/GenBank/DDBJ whole genome shotgun (WGS) entry which is preliminary data.</text>
</comment>
<feature type="transmembrane region" description="Helical" evidence="6">
    <location>
        <begin position="12"/>
        <end position="28"/>
    </location>
</feature>
<feature type="transmembrane region" description="Helical" evidence="6">
    <location>
        <begin position="85"/>
        <end position="113"/>
    </location>
</feature>
<keyword evidence="2" id="KW-1003">Cell membrane</keyword>
<dbReference type="PANTHER" id="PTHR42770">
    <property type="entry name" value="AMINO ACID TRANSPORTER-RELATED"/>
    <property type="match status" value="1"/>
</dbReference>
<dbReference type="RefSeq" id="WP_019469116.1">
    <property type="nucleotide sequence ID" value="NZ_LAKJ01000002.1"/>
</dbReference>
<dbReference type="PIRSF" id="PIRSF006060">
    <property type="entry name" value="AA_transporter"/>
    <property type="match status" value="1"/>
</dbReference>
<accession>A0A0M2P5W9</accession>
<feature type="transmembrane region" description="Helical" evidence="6">
    <location>
        <begin position="161"/>
        <end position="183"/>
    </location>
</feature>
<feature type="transmembrane region" description="Helical" evidence="6">
    <location>
        <begin position="427"/>
        <end position="443"/>
    </location>
</feature>
<evidence type="ECO:0000256" key="1">
    <source>
        <dbReference type="ARBA" id="ARBA00004651"/>
    </source>
</evidence>
<dbReference type="EMBL" id="LAKJ01000002">
    <property type="protein sequence ID" value="KKI65298.1"/>
    <property type="molecule type" value="Genomic_DNA"/>
</dbReference>
<feature type="transmembrane region" description="Helical" evidence="6">
    <location>
        <begin position="356"/>
        <end position="376"/>
    </location>
</feature>
<dbReference type="GO" id="GO:0022857">
    <property type="term" value="F:transmembrane transporter activity"/>
    <property type="evidence" value="ECO:0007669"/>
    <property type="project" value="InterPro"/>
</dbReference>
<keyword evidence="5 6" id="KW-0472">Membrane</keyword>
<feature type="transmembrane region" description="Helical" evidence="6">
    <location>
        <begin position="331"/>
        <end position="350"/>
    </location>
</feature>
<dbReference type="Gene3D" id="1.20.1740.10">
    <property type="entry name" value="Amino acid/polyamine transporter I"/>
    <property type="match status" value="1"/>
</dbReference>
<keyword evidence="3 6" id="KW-0812">Transmembrane</keyword>
<evidence type="ECO:0000256" key="3">
    <source>
        <dbReference type="ARBA" id="ARBA00022692"/>
    </source>
</evidence>
<evidence type="ECO:0000256" key="2">
    <source>
        <dbReference type="ARBA" id="ARBA00022475"/>
    </source>
</evidence>
<evidence type="ECO:0000256" key="6">
    <source>
        <dbReference type="SAM" id="Phobius"/>
    </source>
</evidence>
<feature type="transmembrane region" description="Helical" evidence="6">
    <location>
        <begin position="203"/>
        <end position="221"/>
    </location>
</feature>
<dbReference type="PATRIC" id="fig|74704.6.peg.1289"/>
<proteinExistence type="predicted"/>
<dbReference type="AlphaFoldDB" id="A0A0M2P5W9"/>
<name>A0A0M2P5W9_STACC</name>
<evidence type="ECO:0000313" key="7">
    <source>
        <dbReference type="EMBL" id="KKI65298.1"/>
    </source>
</evidence>
<feature type="transmembrane region" description="Helical" evidence="6">
    <location>
        <begin position="397"/>
        <end position="415"/>
    </location>
</feature>
<protein>
    <submittedName>
        <fullName evidence="7">Amino acid permease-associated region</fullName>
    </submittedName>
</protein>
<gene>
    <name evidence="7" type="ORF">UF66_1255</name>
</gene>